<sequence>MKKAKSIAFFLPILLALCFCQNPEKSVEFTSDEHQADVEDWYAKRVASLKAEEGWLNLIGLYWLEEGENSFDSDPNADLQLESESFPLSLGTFELEEGKVFFIPITEGVKIGDNTIEGKTLIFDYENKVTAKLSYKSLRWNIIKRMDAYGVRVRDLEVEAVTQFEGIERYPVSLDWRFEARFIPYEPVKEIAITNVLGQTSQNPCPGYVEFQKDGKSYQIDALDEGDELYLIFADETSGGDTYGGGRYIYVKKPEPNGTTILDFNKAYNPPCVFTPHATCPLPPRQNILDLAITAGEKNYGEH</sequence>
<dbReference type="AlphaFoldDB" id="A0A1W2H5F8"/>
<evidence type="ECO:0000313" key="2">
    <source>
        <dbReference type="EMBL" id="SMD44153.1"/>
    </source>
</evidence>
<dbReference type="STRING" id="758820.SAMN00777080_2768"/>
<organism evidence="2 3">
    <name type="scientific">Aquiflexum balticum DSM 16537</name>
    <dbReference type="NCBI Taxonomy" id="758820"/>
    <lineage>
        <taxon>Bacteria</taxon>
        <taxon>Pseudomonadati</taxon>
        <taxon>Bacteroidota</taxon>
        <taxon>Cytophagia</taxon>
        <taxon>Cytophagales</taxon>
        <taxon>Cyclobacteriaceae</taxon>
        <taxon>Aquiflexum</taxon>
    </lineage>
</organism>
<reference evidence="3" key="1">
    <citation type="submission" date="2017-04" db="EMBL/GenBank/DDBJ databases">
        <authorList>
            <person name="Varghese N."/>
            <person name="Submissions S."/>
        </authorList>
    </citation>
    <scope>NUCLEOTIDE SEQUENCE [LARGE SCALE GENOMIC DNA]</scope>
    <source>
        <strain evidence="3">DSM 16537</strain>
    </source>
</reference>
<dbReference type="Pfam" id="PF07920">
    <property type="entry name" value="DUF1684"/>
    <property type="match status" value="1"/>
</dbReference>
<dbReference type="PANTHER" id="PTHR41913:SF1">
    <property type="entry name" value="DUF1684 DOMAIN-CONTAINING PROTEIN"/>
    <property type="match status" value="1"/>
</dbReference>
<dbReference type="InterPro" id="IPR012467">
    <property type="entry name" value="DUF1684"/>
</dbReference>
<keyword evidence="3" id="KW-1185">Reference proteome</keyword>
<dbReference type="OrthoDB" id="5493262at2"/>
<proteinExistence type="predicted"/>
<feature type="chain" id="PRO_5013184636" description="DUF1684 domain-containing protein" evidence="1">
    <location>
        <begin position="22"/>
        <end position="303"/>
    </location>
</feature>
<protein>
    <recommendedName>
        <fullName evidence="4">DUF1684 domain-containing protein</fullName>
    </recommendedName>
</protein>
<dbReference type="PANTHER" id="PTHR41913">
    <property type="entry name" value="DUF1684 DOMAIN-CONTAINING PROTEIN"/>
    <property type="match status" value="1"/>
</dbReference>
<evidence type="ECO:0000256" key="1">
    <source>
        <dbReference type="SAM" id="SignalP"/>
    </source>
</evidence>
<gene>
    <name evidence="2" type="ORF">SAMN00777080_2768</name>
</gene>
<accession>A0A1W2H5F8</accession>
<name>A0A1W2H5F8_9BACT</name>
<evidence type="ECO:0000313" key="3">
    <source>
        <dbReference type="Proteomes" id="UP000192333"/>
    </source>
</evidence>
<keyword evidence="1" id="KW-0732">Signal</keyword>
<evidence type="ECO:0008006" key="4">
    <source>
        <dbReference type="Google" id="ProtNLM"/>
    </source>
</evidence>
<dbReference type="Proteomes" id="UP000192333">
    <property type="component" value="Chromosome I"/>
</dbReference>
<dbReference type="RefSeq" id="WP_084120982.1">
    <property type="nucleotide sequence ID" value="NZ_LT838813.1"/>
</dbReference>
<feature type="signal peptide" evidence="1">
    <location>
        <begin position="1"/>
        <end position="21"/>
    </location>
</feature>
<dbReference type="EMBL" id="LT838813">
    <property type="protein sequence ID" value="SMD44153.1"/>
    <property type="molecule type" value="Genomic_DNA"/>
</dbReference>